<dbReference type="GeneID" id="132803534"/>
<dbReference type="Gene3D" id="3.80.10.10">
    <property type="entry name" value="Ribonuclease Inhibitor"/>
    <property type="match status" value="7"/>
</dbReference>
<sequence>MALLSRLTYHNLSRSPFHGQVPLEISKLSNLSFLDLSYYDLELKNPNLSGLNNSHLTGYLPEFHSNSSLKELLLWNTSFSGKIPSSIEKLRFWHKLDFGAFRFSGWFHLHLPLCHNDDSVALLELNSSFIIGKFASKNPFAYPKVSSWRLEGNRDCCSWNGVECDDDTGRVVALDLSSSFLHGSINSTSTLFNLTQLQRLNLADNDFNFSHIPSAMGHLSRLTYLNLSHSSFCGQVPFEISGLSNLSFLDLSYNDLELKSPNLRRLVGNLIKLKQLHLTYVDISSTVPSFLANFSSLTSLLLGDCGLQGEFPNRIFQLPNLQVLNLRNNPGLTGYLPEFHSNSSFEVLLLYNTSFSGKIPTSIKNLHLMLQLDFGACRLSGLVPSSLGKLTRLTFLDLSENNFEGNQFPSFLRNLTQLTNLWLNKCQLTSEIPGWLGKLTQLTDLGLYINNLHGHIPSSLGKLTSLTYLDLGANDFESQIPSFLRNLTQLTVLFLDDGQFTGEIPSWFETFTLLNHLNLGMNKLHGLIPSSLGKLTSLTYLDLGANDFESQIPSFLRNLTQLTVLFLDDSQFTGEIPSWFETFTLLNHLNLGMNKLHGLIPSSLGRLSSLTYLDLSANSFKGHIPCFLRNLTNLEYLSLHDNELSGTLNFDMFLGMKNLNTLLLGRNKLSKLVQTSKMNATVPRFQSLDLSSSNLTKFPDFLRYQDRLERLVLYGNKIHGQVPRWIWNMSTETMANVDISDNSLTGFEQTPVFIAWVHLMSLDLSFSKLKGQLPIPPPSMVDYHVSNNKLTGKISPFFCNLSSLLVLDLSNNQLTGKLPQCLENFRNTLLALNMSNNHFHGSIPQLCPNGSNVRMIDLSHNQFQGRLPQMLANCTMLEVLNLGNNRFNDVFPSWLGTLPNLRLLVLRSNNLQGVIRKHSNPGFSSLHVFDISNNSFKGELPSEFFKNLKAMRFKDAANSSYLVANFSFVVKAVRWGEEFAYSITITNKGRVMLYEKIQEAFVVIDVSNNRFEGSIPESFGILQGLHVLNLSNNILTGKIPSSFGSITNLESLDLSNNNLSGHIPTQLGQLTFLAVFKVSYNHLIGPIPQMNQLITFDVSSYEGNLGLCGIPLPKNCESSVPPSGFQDEQDSNSALELRWMTIVPGYVSGLVIGVVIGQIFATKKHDWFVETFGQAKLKGRRVKRGRRRRLEENRDCCSWDGVEGDTDTGRVFMLDLSSSFLHGSINSTSTFFNLSQLQRLNLAYNGFDFSQIPSAMGHLSRLTYLNLSHSSFYGQVPFEISRLSNLSFLALSYNDLVLKSPNLSSLVRNIRNLKQLHLSYVDISSTVPSFLANFSSLTSLLLRDCELQGFFTPVSMGFQRCFLAFLFGVLASHVSACWFIFAR</sequence>
<evidence type="ECO:0000259" key="14">
    <source>
        <dbReference type="Pfam" id="PF23598"/>
    </source>
</evidence>
<feature type="transmembrane region" description="Helical" evidence="12">
    <location>
        <begin position="1362"/>
        <end position="1381"/>
    </location>
</feature>
<evidence type="ECO:0000259" key="13">
    <source>
        <dbReference type="Pfam" id="PF08263"/>
    </source>
</evidence>
<evidence type="ECO:0000256" key="8">
    <source>
        <dbReference type="ARBA" id="ARBA00022989"/>
    </source>
</evidence>
<keyword evidence="9 12" id="KW-0472">Membrane</keyword>
<dbReference type="PRINTS" id="PR00019">
    <property type="entry name" value="LEURICHRPT"/>
</dbReference>
<evidence type="ECO:0000256" key="2">
    <source>
        <dbReference type="ARBA" id="ARBA00009592"/>
    </source>
</evidence>
<gene>
    <name evidence="16" type="primary">LOC132803534</name>
</gene>
<keyword evidence="8 12" id="KW-1133">Transmembrane helix</keyword>
<evidence type="ECO:0000256" key="9">
    <source>
        <dbReference type="ARBA" id="ARBA00023136"/>
    </source>
</evidence>
<dbReference type="PANTHER" id="PTHR48061">
    <property type="entry name" value="LEUCINE-RICH REPEAT RECEPTOR PROTEIN KINASE EMS1-LIKE-RELATED"/>
    <property type="match status" value="1"/>
</dbReference>
<keyword evidence="4" id="KW-0433">Leucine-rich repeat</keyword>
<reference evidence="16" key="1">
    <citation type="submission" date="2025-08" db="UniProtKB">
        <authorList>
            <consortium name="RefSeq"/>
        </authorList>
    </citation>
    <scope>IDENTIFICATION</scope>
    <source>
        <tissue evidence="16">Seedling</tissue>
    </source>
</reference>
<evidence type="ECO:0000313" key="16">
    <source>
        <dbReference type="RefSeq" id="XP_060672725.1"/>
    </source>
</evidence>
<name>A0ABM4A7L7_ZIZJJ</name>
<keyword evidence="5 12" id="KW-0812">Transmembrane</keyword>
<evidence type="ECO:0000256" key="5">
    <source>
        <dbReference type="ARBA" id="ARBA00022692"/>
    </source>
</evidence>
<keyword evidence="3" id="KW-1003">Cell membrane</keyword>
<protein>
    <submittedName>
        <fullName evidence="16">Receptor-like protein 7</fullName>
    </submittedName>
</protein>
<dbReference type="InterPro" id="IPR032675">
    <property type="entry name" value="LRR_dom_sf"/>
</dbReference>
<evidence type="ECO:0000313" key="15">
    <source>
        <dbReference type="Proteomes" id="UP001652623"/>
    </source>
</evidence>
<evidence type="ECO:0000256" key="6">
    <source>
        <dbReference type="ARBA" id="ARBA00022729"/>
    </source>
</evidence>
<dbReference type="SMART" id="SM00369">
    <property type="entry name" value="LRR_TYP"/>
    <property type="match status" value="16"/>
</dbReference>
<evidence type="ECO:0000256" key="10">
    <source>
        <dbReference type="ARBA" id="ARBA00023170"/>
    </source>
</evidence>
<keyword evidence="10" id="KW-0675">Receptor</keyword>
<dbReference type="Pfam" id="PF08263">
    <property type="entry name" value="LRRNT_2"/>
    <property type="match status" value="2"/>
</dbReference>
<comment type="similarity">
    <text evidence="2">Belongs to the RLP family.</text>
</comment>
<dbReference type="InterPro" id="IPR046956">
    <property type="entry name" value="RLP23-like"/>
</dbReference>
<feature type="domain" description="Disease resistance R13L4/SHOC-2-like LRR" evidence="14">
    <location>
        <begin position="348"/>
        <end position="548"/>
    </location>
</feature>
<keyword evidence="11" id="KW-0325">Glycoprotein</keyword>
<keyword evidence="7" id="KW-0677">Repeat</keyword>
<keyword evidence="6" id="KW-0732">Signal</keyword>
<accession>A0ABM4A7L7</accession>
<dbReference type="Pfam" id="PF23598">
    <property type="entry name" value="LRR_14"/>
    <property type="match status" value="1"/>
</dbReference>
<feature type="domain" description="Leucine-rich repeat-containing N-terminal plant-type" evidence="13">
    <location>
        <begin position="1193"/>
        <end position="1203"/>
    </location>
</feature>
<feature type="transmembrane region" description="Helical" evidence="12">
    <location>
        <begin position="1139"/>
        <end position="1161"/>
    </location>
</feature>
<evidence type="ECO:0000256" key="4">
    <source>
        <dbReference type="ARBA" id="ARBA00022614"/>
    </source>
</evidence>
<evidence type="ECO:0000256" key="11">
    <source>
        <dbReference type="ARBA" id="ARBA00023180"/>
    </source>
</evidence>
<keyword evidence="15" id="KW-1185">Reference proteome</keyword>
<comment type="subcellular location">
    <subcellularLocation>
        <location evidence="1">Cell membrane</location>
        <topology evidence="1">Single-pass type I membrane protein</topology>
    </subcellularLocation>
</comment>
<evidence type="ECO:0000256" key="1">
    <source>
        <dbReference type="ARBA" id="ARBA00004251"/>
    </source>
</evidence>
<dbReference type="Pfam" id="PF13855">
    <property type="entry name" value="LRR_8"/>
    <property type="match status" value="3"/>
</dbReference>
<organism evidence="15 16">
    <name type="scientific">Ziziphus jujuba</name>
    <name type="common">Chinese jujube</name>
    <name type="synonym">Ziziphus sativa</name>
    <dbReference type="NCBI Taxonomy" id="326968"/>
    <lineage>
        <taxon>Eukaryota</taxon>
        <taxon>Viridiplantae</taxon>
        <taxon>Streptophyta</taxon>
        <taxon>Embryophyta</taxon>
        <taxon>Tracheophyta</taxon>
        <taxon>Spermatophyta</taxon>
        <taxon>Magnoliopsida</taxon>
        <taxon>eudicotyledons</taxon>
        <taxon>Gunneridae</taxon>
        <taxon>Pentapetalae</taxon>
        <taxon>rosids</taxon>
        <taxon>fabids</taxon>
        <taxon>Rosales</taxon>
        <taxon>Rhamnaceae</taxon>
        <taxon>Paliureae</taxon>
        <taxon>Ziziphus</taxon>
    </lineage>
</organism>
<dbReference type="PANTHER" id="PTHR48061:SF12">
    <property type="entry name" value="DISEASE RESISTANCE LIKE PROTEIN"/>
    <property type="match status" value="1"/>
</dbReference>
<dbReference type="InterPro" id="IPR001611">
    <property type="entry name" value="Leu-rich_rpt"/>
</dbReference>
<evidence type="ECO:0000256" key="7">
    <source>
        <dbReference type="ARBA" id="ARBA00022737"/>
    </source>
</evidence>
<dbReference type="InterPro" id="IPR013210">
    <property type="entry name" value="LRR_N_plant-typ"/>
</dbReference>
<dbReference type="InterPro" id="IPR003591">
    <property type="entry name" value="Leu-rich_rpt_typical-subtyp"/>
</dbReference>
<dbReference type="InterPro" id="IPR055414">
    <property type="entry name" value="LRR_R13L4/SHOC2-like"/>
</dbReference>
<proteinExistence type="inferred from homology"/>
<feature type="domain" description="Leucine-rich repeat-containing N-terminal plant-type" evidence="13">
    <location>
        <begin position="115"/>
        <end position="165"/>
    </location>
</feature>
<dbReference type="SUPFAM" id="SSF52058">
    <property type="entry name" value="L domain-like"/>
    <property type="match status" value="5"/>
</dbReference>
<dbReference type="Proteomes" id="UP001652623">
    <property type="component" value="Chromosome 4"/>
</dbReference>
<dbReference type="Pfam" id="PF00560">
    <property type="entry name" value="LRR_1"/>
    <property type="match status" value="3"/>
</dbReference>
<dbReference type="SUPFAM" id="SSF52075">
    <property type="entry name" value="Outer arm dynein light chain 1"/>
    <property type="match status" value="1"/>
</dbReference>
<dbReference type="RefSeq" id="XP_060672725.1">
    <property type="nucleotide sequence ID" value="XM_060816742.1"/>
</dbReference>
<evidence type="ECO:0000256" key="12">
    <source>
        <dbReference type="SAM" id="Phobius"/>
    </source>
</evidence>
<dbReference type="PROSITE" id="PS51450">
    <property type="entry name" value="LRR"/>
    <property type="match status" value="1"/>
</dbReference>
<evidence type="ECO:0000256" key="3">
    <source>
        <dbReference type="ARBA" id="ARBA00022475"/>
    </source>
</evidence>